<dbReference type="InterPro" id="IPR011499">
    <property type="entry name" value="Lipid_A_biosynth_N"/>
</dbReference>
<feature type="transmembrane region" description="Helical" evidence="1">
    <location>
        <begin position="75"/>
        <end position="95"/>
    </location>
</feature>
<dbReference type="GO" id="GO:0009245">
    <property type="term" value="P:lipid A biosynthetic process"/>
    <property type="evidence" value="ECO:0007669"/>
    <property type="project" value="InterPro"/>
</dbReference>
<dbReference type="PIRSF" id="PIRSF028440">
    <property type="entry name" value="UCP_LAB_N"/>
    <property type="match status" value="1"/>
</dbReference>
<keyword evidence="1" id="KW-0812">Transmembrane</keyword>
<evidence type="ECO:0000313" key="3">
    <source>
        <dbReference type="EMBL" id="KKN79085.1"/>
    </source>
</evidence>
<dbReference type="EMBL" id="LAZR01000253">
    <property type="protein sequence ID" value="KKN79085.1"/>
    <property type="molecule type" value="Genomic_DNA"/>
</dbReference>
<comment type="caution">
    <text evidence="3">The sequence shown here is derived from an EMBL/GenBank/DDBJ whole genome shotgun (WGS) entry which is preliminary data.</text>
</comment>
<dbReference type="SMART" id="SM01259">
    <property type="entry name" value="LAB_N"/>
    <property type="match status" value="1"/>
</dbReference>
<evidence type="ECO:0000259" key="2">
    <source>
        <dbReference type="SMART" id="SM01259"/>
    </source>
</evidence>
<dbReference type="InterPro" id="IPR014546">
    <property type="entry name" value="UCP028440_lipidA_biosyn"/>
</dbReference>
<organism evidence="3">
    <name type="scientific">marine sediment metagenome</name>
    <dbReference type="NCBI Taxonomy" id="412755"/>
    <lineage>
        <taxon>unclassified sequences</taxon>
        <taxon>metagenomes</taxon>
        <taxon>ecological metagenomes</taxon>
    </lineage>
</organism>
<dbReference type="AlphaFoldDB" id="A0A0F9TCS8"/>
<feature type="transmembrane region" description="Helical" evidence="1">
    <location>
        <begin position="18"/>
        <end position="36"/>
    </location>
</feature>
<dbReference type="GO" id="GO:0016020">
    <property type="term" value="C:membrane"/>
    <property type="evidence" value="ECO:0007669"/>
    <property type="project" value="GOC"/>
</dbReference>
<dbReference type="Pfam" id="PF07578">
    <property type="entry name" value="LAB_N"/>
    <property type="match status" value="1"/>
</dbReference>
<feature type="transmembrane region" description="Helical" evidence="1">
    <location>
        <begin position="48"/>
        <end position="69"/>
    </location>
</feature>
<sequence>MNDLVTYLRHVFVDQFDIWVALGFVAQLMFTGRFVVQWLASERARRSVIPVAFWIFSLAGGALLLVYAIQRRDPVFILGQAAGLFVYTRNLVLIWGERKRASPEFDLAAS</sequence>
<keyword evidence="1" id="KW-0472">Membrane</keyword>
<dbReference type="Gene3D" id="1.20.1280.290">
    <property type="match status" value="1"/>
</dbReference>
<name>A0A0F9TCS8_9ZZZZ</name>
<proteinExistence type="predicted"/>
<gene>
    <name evidence="3" type="ORF">LCGC14_0344130</name>
</gene>
<keyword evidence="1" id="KW-1133">Transmembrane helix</keyword>
<accession>A0A0F9TCS8</accession>
<dbReference type="GO" id="GO:0008915">
    <property type="term" value="F:lipid-A-disaccharide synthase activity"/>
    <property type="evidence" value="ECO:0007669"/>
    <property type="project" value="InterPro"/>
</dbReference>
<protein>
    <recommendedName>
        <fullName evidence="2">Lipid A biosynthesis N-terminal domain-containing protein</fullName>
    </recommendedName>
</protein>
<feature type="domain" description="Lipid A biosynthesis N-terminal" evidence="2">
    <location>
        <begin position="22"/>
        <end position="93"/>
    </location>
</feature>
<evidence type="ECO:0000256" key="1">
    <source>
        <dbReference type="SAM" id="Phobius"/>
    </source>
</evidence>
<reference evidence="3" key="1">
    <citation type="journal article" date="2015" name="Nature">
        <title>Complex archaea that bridge the gap between prokaryotes and eukaryotes.</title>
        <authorList>
            <person name="Spang A."/>
            <person name="Saw J.H."/>
            <person name="Jorgensen S.L."/>
            <person name="Zaremba-Niedzwiedzka K."/>
            <person name="Martijn J."/>
            <person name="Lind A.E."/>
            <person name="van Eijk R."/>
            <person name="Schleper C."/>
            <person name="Guy L."/>
            <person name="Ettema T.J."/>
        </authorList>
    </citation>
    <scope>NUCLEOTIDE SEQUENCE</scope>
</reference>